<evidence type="ECO:0000313" key="8">
    <source>
        <dbReference type="EMBL" id="AWI33754.1"/>
    </source>
</evidence>
<evidence type="ECO:0000256" key="6">
    <source>
        <dbReference type="RuleBase" id="RU000320"/>
    </source>
</evidence>
<dbReference type="GO" id="GO:0042773">
    <property type="term" value="P:ATP synthesis coupled electron transport"/>
    <property type="evidence" value="ECO:0007669"/>
    <property type="project" value="InterPro"/>
</dbReference>
<feature type="domain" description="NADH:quinone oxidoreductase/Mrp antiporter transmembrane" evidence="7">
    <location>
        <begin position="130"/>
        <end position="428"/>
    </location>
</feature>
<dbReference type="NCBIfam" id="NF004444">
    <property type="entry name" value="PRK05777.2-2"/>
    <property type="match status" value="1"/>
</dbReference>
<keyword evidence="5" id="KW-0874">Quinone</keyword>
<dbReference type="EMBL" id="CP021886">
    <property type="protein sequence ID" value="AWI33754.1"/>
    <property type="molecule type" value="Genomic_DNA"/>
</dbReference>
<gene>
    <name evidence="5" type="primary">nuoN</name>
    <name evidence="8" type="ORF">CDV25_02510</name>
</gene>
<evidence type="ECO:0000256" key="3">
    <source>
        <dbReference type="ARBA" id="ARBA00022989"/>
    </source>
</evidence>
<feature type="transmembrane region" description="Helical" evidence="5">
    <location>
        <begin position="463"/>
        <end position="486"/>
    </location>
</feature>
<keyword evidence="3 5" id="KW-1133">Transmembrane helix</keyword>
<dbReference type="GO" id="GO:0008137">
    <property type="term" value="F:NADH dehydrogenase (ubiquinone) activity"/>
    <property type="evidence" value="ECO:0007669"/>
    <property type="project" value="InterPro"/>
</dbReference>
<feature type="transmembrane region" description="Helical" evidence="5">
    <location>
        <begin position="243"/>
        <end position="266"/>
    </location>
</feature>
<dbReference type="HAMAP" id="MF_00445">
    <property type="entry name" value="NDH1_NuoN_1"/>
    <property type="match status" value="1"/>
</dbReference>
<feature type="transmembrane region" description="Helical" evidence="5">
    <location>
        <begin position="208"/>
        <end position="231"/>
    </location>
</feature>
<keyword evidence="5" id="KW-1003">Cell membrane</keyword>
<dbReference type="OrthoDB" id="9768329at2"/>
<feature type="transmembrane region" description="Helical" evidence="5">
    <location>
        <begin position="44"/>
        <end position="62"/>
    </location>
</feature>
<feature type="transmembrane region" description="Helical" evidence="5">
    <location>
        <begin position="12"/>
        <end position="37"/>
    </location>
</feature>
<keyword evidence="5" id="KW-0520">NAD</keyword>
<feature type="transmembrane region" description="Helical" evidence="5">
    <location>
        <begin position="415"/>
        <end position="442"/>
    </location>
</feature>
<feature type="transmembrane region" description="Helical" evidence="5">
    <location>
        <begin position="134"/>
        <end position="154"/>
    </location>
</feature>
<keyword evidence="4 5" id="KW-0472">Membrane</keyword>
<keyword evidence="5" id="KW-0813">Transport</keyword>
<keyword evidence="2 5" id="KW-0812">Transmembrane</keyword>
<feature type="transmembrane region" description="Helical" evidence="5">
    <location>
        <begin position="328"/>
        <end position="351"/>
    </location>
</feature>
<comment type="subunit">
    <text evidence="5">NDH-1 is composed of 14 different subunits. Subunits NuoA, H, J, K, L, M, N constitute the membrane sector of the complex.</text>
</comment>
<protein>
    <recommendedName>
        <fullName evidence="5">NADH-quinone oxidoreductase subunit N</fullName>
        <ecNumber evidence="5">7.1.1.-</ecNumber>
    </recommendedName>
    <alternativeName>
        <fullName evidence="5">NADH dehydrogenase I subunit N</fullName>
    </alternativeName>
    <alternativeName>
        <fullName evidence="5">NDH-1 subunit N</fullName>
    </alternativeName>
</protein>
<dbReference type="PANTHER" id="PTHR22773">
    <property type="entry name" value="NADH DEHYDROGENASE"/>
    <property type="match status" value="1"/>
</dbReference>
<keyword evidence="5" id="KW-0830">Ubiquinone</keyword>
<comment type="subcellular location">
    <subcellularLocation>
        <location evidence="5">Cell membrane</location>
        <topology evidence="5">Multi-pass membrane protein</topology>
    </subcellularLocation>
    <subcellularLocation>
        <location evidence="1">Endomembrane system</location>
        <topology evidence="1">Multi-pass membrane protein</topology>
    </subcellularLocation>
    <subcellularLocation>
        <location evidence="6">Membrane</location>
        <topology evidence="6">Multi-pass membrane protein</topology>
    </subcellularLocation>
</comment>
<dbReference type="KEGG" id="had:CDV25_02510"/>
<dbReference type="Proteomes" id="UP000244890">
    <property type="component" value="Chromosome"/>
</dbReference>
<dbReference type="AlphaFoldDB" id="A0A2U8FC64"/>
<evidence type="ECO:0000256" key="1">
    <source>
        <dbReference type="ARBA" id="ARBA00004127"/>
    </source>
</evidence>
<dbReference type="GO" id="GO:0050136">
    <property type="term" value="F:NADH dehydrogenase (quinone) (non-electrogenic) activity"/>
    <property type="evidence" value="ECO:0007669"/>
    <property type="project" value="UniProtKB-UniRule"/>
</dbReference>
<organism evidence="8 9">
    <name type="scientific">Helicobacter apodemus</name>
    <dbReference type="NCBI Taxonomy" id="135569"/>
    <lineage>
        <taxon>Bacteria</taxon>
        <taxon>Pseudomonadati</taxon>
        <taxon>Campylobacterota</taxon>
        <taxon>Epsilonproteobacteria</taxon>
        <taxon>Campylobacterales</taxon>
        <taxon>Helicobacteraceae</taxon>
        <taxon>Helicobacter</taxon>
    </lineage>
</organism>
<dbReference type="InterPro" id="IPR010096">
    <property type="entry name" value="NADH-Q_OxRdtase_suN/2"/>
</dbReference>
<sequence>MLEAFNISLEGLNFFSIMPMLIAIVGAIIILVVDLCIKDSNKQLYTILALLFLILDLGYIVFLNFDFSLAFFDLILIDGLSLLGQIILLTAAILFIPLTLNYNKFHEFEYPEYYALFLFLCAGLQFMMSSDHLIVIFLGLEVASLALYTLIAMHNRKTAFEAAIKYFTMGALSAGCFAYGAMLLYAATGYLDLSSIIGVLQQTDYEPFYLVLAGIAFFIVALGFKCSLVPFHTWTPDVYEGSNAFLAGFMSIAPKIAALIVSIRIFNFFINDILWVHYVFYALIVITMTLPNLVALTQKDVKRMLAYSSISHAGFAFSAILISNDMAYSALFLYWILFLFTNLGIFGMLWITRSKEQIWDTRYDHTYEKFSGLIKLSPFMAVIMGLLMLSLAGIPPFSLFWGKIYLIGAALANDYLFLALVMAINSAIAAYYYLKLIVYMFLKEPIIQDGSIYLQNATLPLKIIVGIALLGVCFSLFFVDKILWVISRLLVI</sequence>
<comment type="function">
    <text evidence="5">NDH-1 shuttles electrons from NADH, via FMN and iron-sulfur (Fe-S) centers, to quinones in the respiratory chain. The immediate electron acceptor for the enzyme in this species is believed to be ubiquinone. Couples the redox reaction to proton translocation (for every two electrons transferred, four hydrogen ions are translocated across the cytoplasmic membrane), and thus conserves the redox energy in a proton gradient.</text>
</comment>
<feature type="transmembrane region" description="Helical" evidence="5">
    <location>
        <begin position="166"/>
        <end position="188"/>
    </location>
</feature>
<evidence type="ECO:0000313" key="9">
    <source>
        <dbReference type="Proteomes" id="UP000244890"/>
    </source>
</evidence>
<feature type="transmembrane region" description="Helical" evidence="5">
    <location>
        <begin position="278"/>
        <end position="297"/>
    </location>
</feature>
<feature type="transmembrane region" description="Helical" evidence="5">
    <location>
        <begin position="372"/>
        <end position="395"/>
    </location>
</feature>
<dbReference type="Pfam" id="PF00361">
    <property type="entry name" value="Proton_antipo_M"/>
    <property type="match status" value="1"/>
</dbReference>
<dbReference type="GO" id="GO:0012505">
    <property type="term" value="C:endomembrane system"/>
    <property type="evidence" value="ECO:0007669"/>
    <property type="project" value="UniProtKB-SubCell"/>
</dbReference>
<comment type="catalytic activity">
    <reaction evidence="5">
        <text>a quinone + NADH + 5 H(+)(in) = a quinol + NAD(+) + 4 H(+)(out)</text>
        <dbReference type="Rhea" id="RHEA:57888"/>
        <dbReference type="ChEBI" id="CHEBI:15378"/>
        <dbReference type="ChEBI" id="CHEBI:24646"/>
        <dbReference type="ChEBI" id="CHEBI:57540"/>
        <dbReference type="ChEBI" id="CHEBI:57945"/>
        <dbReference type="ChEBI" id="CHEBI:132124"/>
    </reaction>
</comment>
<dbReference type="InterPro" id="IPR001750">
    <property type="entry name" value="ND/Mrp_TM"/>
</dbReference>
<dbReference type="GO" id="GO:0005886">
    <property type="term" value="C:plasma membrane"/>
    <property type="evidence" value="ECO:0007669"/>
    <property type="project" value="UniProtKB-SubCell"/>
</dbReference>
<keyword evidence="5" id="KW-1278">Translocase</keyword>
<evidence type="ECO:0000256" key="2">
    <source>
        <dbReference type="ARBA" id="ARBA00022692"/>
    </source>
</evidence>
<reference evidence="8 9" key="1">
    <citation type="submission" date="2017-06" db="EMBL/GenBank/DDBJ databases">
        <title>Complete genome of Helicobacter apodemus.</title>
        <authorList>
            <person name="Cho S."/>
        </authorList>
    </citation>
    <scope>NUCLEOTIDE SEQUENCE [LARGE SCALE GENOMIC DNA]</scope>
    <source>
        <strain evidence="9">SNUVETPUB-15-01</strain>
    </source>
</reference>
<dbReference type="RefSeq" id="WP_108910635.1">
    <property type="nucleotide sequence ID" value="NZ_CP021886.1"/>
</dbReference>
<evidence type="ECO:0000256" key="5">
    <source>
        <dbReference type="HAMAP-Rule" id="MF_00445"/>
    </source>
</evidence>
<feature type="transmembrane region" description="Helical" evidence="5">
    <location>
        <begin position="110"/>
        <end position="128"/>
    </location>
</feature>
<comment type="similarity">
    <text evidence="5">Belongs to the complex I subunit 2 family.</text>
</comment>
<evidence type="ECO:0000259" key="7">
    <source>
        <dbReference type="Pfam" id="PF00361"/>
    </source>
</evidence>
<proteinExistence type="inferred from homology"/>
<feature type="transmembrane region" description="Helical" evidence="5">
    <location>
        <begin position="74"/>
        <end position="98"/>
    </location>
</feature>
<evidence type="ECO:0000256" key="4">
    <source>
        <dbReference type="ARBA" id="ARBA00023136"/>
    </source>
</evidence>
<name>A0A2U8FC64_9HELI</name>
<dbReference type="EC" id="7.1.1.-" evidence="5"/>
<dbReference type="GO" id="GO:0048038">
    <property type="term" value="F:quinone binding"/>
    <property type="evidence" value="ECO:0007669"/>
    <property type="project" value="UniProtKB-KW"/>
</dbReference>
<accession>A0A2U8FC64</accession>
<dbReference type="NCBIfam" id="TIGR01770">
    <property type="entry name" value="NDH_I_N"/>
    <property type="match status" value="1"/>
</dbReference>